<evidence type="ECO:0000259" key="1">
    <source>
        <dbReference type="Pfam" id="PF02698"/>
    </source>
</evidence>
<accession>A0A5Q0TL31</accession>
<dbReference type="GO" id="GO:0005886">
    <property type="term" value="C:plasma membrane"/>
    <property type="evidence" value="ECO:0007669"/>
    <property type="project" value="TreeGrafter"/>
</dbReference>
<gene>
    <name evidence="2" type="ORF">GFB47_11900</name>
</gene>
<dbReference type="EMBL" id="CP045700">
    <property type="protein sequence ID" value="QGA66159.1"/>
    <property type="molecule type" value="Genomic_DNA"/>
</dbReference>
<dbReference type="RefSeq" id="WP_153448295.1">
    <property type="nucleotide sequence ID" value="NZ_CP045700.1"/>
</dbReference>
<dbReference type="PANTHER" id="PTHR30336">
    <property type="entry name" value="INNER MEMBRANE PROTEIN, PROBABLE PERMEASE"/>
    <property type="match status" value="1"/>
</dbReference>
<reference evidence="2 3" key="1">
    <citation type="submission" date="2019-10" db="EMBL/GenBank/DDBJ databases">
        <title>Vibrio sp. nov., isolated from Coralline algae surface.</title>
        <authorList>
            <person name="Geng Y."/>
            <person name="Zhang X."/>
        </authorList>
    </citation>
    <scope>NUCLEOTIDE SEQUENCE [LARGE SCALE GENOMIC DNA]</scope>
    <source>
        <strain evidence="2 3">SM1977</strain>
    </source>
</reference>
<protein>
    <submittedName>
        <fullName evidence="2">YdcF family protein</fullName>
    </submittedName>
</protein>
<feature type="domain" description="DUF218" evidence="1">
    <location>
        <begin position="25"/>
        <end position="145"/>
    </location>
</feature>
<dbReference type="InterPro" id="IPR014729">
    <property type="entry name" value="Rossmann-like_a/b/a_fold"/>
</dbReference>
<name>A0A5Q0TL31_9VIBR</name>
<dbReference type="PANTHER" id="PTHR30336:SF20">
    <property type="entry name" value="DUF218 DOMAIN-CONTAINING PROTEIN"/>
    <property type="match status" value="1"/>
</dbReference>
<dbReference type="AlphaFoldDB" id="A0A5Q0TL31"/>
<evidence type="ECO:0000313" key="2">
    <source>
        <dbReference type="EMBL" id="QGA66159.1"/>
    </source>
</evidence>
<sequence length="214" mass="24141">MSGYYNQVLAVWNYLQLKQDIQPSDAILLLGSSDLRVGERVAELYHQGIAPRVIISGGLGRMTDDLFPQSEAEMFAKVVMDCGVPCEAILLESQSTNTGENLIFTEQLIVEQGIKLNSVTLVQKPYMERRALACCEQLWPQVNAQVTSPQFPNFIDYCNTLHPSCDVINLMVGELQRIELYPNQGFFKPQPWPENMTRIMQSLIAIGYDEHLIA</sequence>
<proteinExistence type="predicted"/>
<dbReference type="Gene3D" id="3.40.50.620">
    <property type="entry name" value="HUPs"/>
    <property type="match status" value="1"/>
</dbReference>
<dbReference type="InterPro" id="IPR051599">
    <property type="entry name" value="Cell_Envelope_Assoc"/>
</dbReference>
<dbReference type="Pfam" id="PF02698">
    <property type="entry name" value="DUF218"/>
    <property type="match status" value="1"/>
</dbReference>
<dbReference type="Proteomes" id="UP000348942">
    <property type="component" value="Chromosome 2"/>
</dbReference>
<keyword evidence="3" id="KW-1185">Reference proteome</keyword>
<organism evidence="2 3">
    <name type="scientific">Vibrio algicola</name>
    <dbReference type="NCBI Taxonomy" id="2662262"/>
    <lineage>
        <taxon>Bacteria</taxon>
        <taxon>Pseudomonadati</taxon>
        <taxon>Pseudomonadota</taxon>
        <taxon>Gammaproteobacteria</taxon>
        <taxon>Vibrionales</taxon>
        <taxon>Vibrionaceae</taxon>
        <taxon>Vibrio</taxon>
    </lineage>
</organism>
<dbReference type="InterPro" id="IPR003848">
    <property type="entry name" value="DUF218"/>
</dbReference>
<evidence type="ECO:0000313" key="3">
    <source>
        <dbReference type="Proteomes" id="UP000348942"/>
    </source>
</evidence>
<dbReference type="CDD" id="cd06259">
    <property type="entry name" value="YdcF-like"/>
    <property type="match status" value="1"/>
</dbReference>